<accession>A0A517L698</accession>
<dbReference type="AlphaFoldDB" id="A0A517L698"/>
<keyword evidence="1" id="KW-0479">Metal-binding</keyword>
<keyword evidence="2 4" id="KW-0863">Zinc-finger</keyword>
<dbReference type="Proteomes" id="UP000316270">
    <property type="component" value="Chromosome 5"/>
</dbReference>
<evidence type="ECO:0000256" key="1">
    <source>
        <dbReference type="ARBA" id="ARBA00022723"/>
    </source>
</evidence>
<evidence type="ECO:0000256" key="3">
    <source>
        <dbReference type="ARBA" id="ARBA00022833"/>
    </source>
</evidence>
<dbReference type="GO" id="GO:0008270">
    <property type="term" value="F:zinc ion binding"/>
    <property type="evidence" value="ECO:0007669"/>
    <property type="project" value="UniProtKB-KW"/>
</dbReference>
<gene>
    <name evidence="6" type="ORF">FKW77_009987</name>
</gene>
<evidence type="ECO:0000256" key="4">
    <source>
        <dbReference type="PROSITE-ProRule" id="PRU00134"/>
    </source>
</evidence>
<evidence type="ECO:0000313" key="6">
    <source>
        <dbReference type="EMBL" id="QDS71152.1"/>
    </source>
</evidence>
<dbReference type="InterPro" id="IPR002893">
    <property type="entry name" value="Znf_MYND"/>
</dbReference>
<organism evidence="6 7">
    <name type="scientific">Venturia effusa</name>
    <dbReference type="NCBI Taxonomy" id="50376"/>
    <lineage>
        <taxon>Eukaryota</taxon>
        <taxon>Fungi</taxon>
        <taxon>Dikarya</taxon>
        <taxon>Ascomycota</taxon>
        <taxon>Pezizomycotina</taxon>
        <taxon>Dothideomycetes</taxon>
        <taxon>Pleosporomycetidae</taxon>
        <taxon>Venturiales</taxon>
        <taxon>Venturiaceae</taxon>
        <taxon>Venturia</taxon>
    </lineage>
</organism>
<name>A0A517L698_9PEZI</name>
<feature type="domain" description="MYND-type" evidence="5">
    <location>
        <begin position="231"/>
        <end position="270"/>
    </location>
</feature>
<evidence type="ECO:0000313" key="7">
    <source>
        <dbReference type="Proteomes" id="UP000316270"/>
    </source>
</evidence>
<sequence>MAPPRLPNGMSLHDIGIAALKYPARPPPPYDVTMGTIMGSLQRIPPSAMAQVIAQIASQYLNALLDYQTSEEPTLHDRSLPQYYFSTALCLLNFLSTSPDVSQRIAARPAIVNDMIEKFLEPTFIDDMKRVERPGGPNFLADTFDADFGFLLQTMSTIFLFTDDVKATYPRTTELIPKLKVWKRQYKHSSVKTISNASERLVDQIEGSAAMRQMMATMMKSQLNQYVTCGVASCGIRGPEHLTTCSGCHIQRYCGRDHQRADWKHHKHICNKGLVEEQPTPAVAE</sequence>
<reference evidence="6 7" key="1">
    <citation type="submission" date="2019-07" db="EMBL/GenBank/DDBJ databases">
        <title>Finished genome of Venturia effusa.</title>
        <authorList>
            <person name="Young C.A."/>
            <person name="Cox M.P."/>
            <person name="Ganley A.R.D."/>
            <person name="David W.J."/>
        </authorList>
    </citation>
    <scope>NUCLEOTIDE SEQUENCE [LARGE SCALE GENOMIC DNA]</scope>
    <source>
        <strain evidence="7">albino</strain>
    </source>
</reference>
<dbReference type="Pfam" id="PF01753">
    <property type="entry name" value="zf-MYND"/>
    <property type="match status" value="1"/>
</dbReference>
<dbReference type="Gene3D" id="6.10.140.2220">
    <property type="match status" value="1"/>
</dbReference>
<dbReference type="EMBL" id="CP042189">
    <property type="protein sequence ID" value="QDS71152.1"/>
    <property type="molecule type" value="Genomic_DNA"/>
</dbReference>
<keyword evidence="3" id="KW-0862">Zinc</keyword>
<dbReference type="OrthoDB" id="432970at2759"/>
<keyword evidence="7" id="KW-1185">Reference proteome</keyword>
<evidence type="ECO:0000256" key="2">
    <source>
        <dbReference type="ARBA" id="ARBA00022771"/>
    </source>
</evidence>
<evidence type="ECO:0000259" key="5">
    <source>
        <dbReference type="PROSITE" id="PS50865"/>
    </source>
</evidence>
<dbReference type="SUPFAM" id="SSF144232">
    <property type="entry name" value="HIT/MYND zinc finger-like"/>
    <property type="match status" value="1"/>
</dbReference>
<dbReference type="PROSITE" id="PS50865">
    <property type="entry name" value="ZF_MYND_2"/>
    <property type="match status" value="1"/>
</dbReference>
<proteinExistence type="predicted"/>
<protein>
    <recommendedName>
        <fullName evidence="5">MYND-type domain-containing protein</fullName>
    </recommendedName>
</protein>